<feature type="region of interest" description="Disordered" evidence="1">
    <location>
        <begin position="118"/>
        <end position="155"/>
    </location>
</feature>
<protein>
    <submittedName>
        <fullName evidence="2">Uncharacterized protein</fullName>
    </submittedName>
</protein>
<feature type="compositionally biased region" description="Low complexity" evidence="1">
    <location>
        <begin position="143"/>
        <end position="153"/>
    </location>
</feature>
<proteinExistence type="predicted"/>
<dbReference type="Proteomes" id="UP001519460">
    <property type="component" value="Unassembled WGS sequence"/>
</dbReference>
<comment type="caution">
    <text evidence="2">The sequence shown here is derived from an EMBL/GenBank/DDBJ whole genome shotgun (WGS) entry which is preliminary data.</text>
</comment>
<evidence type="ECO:0000313" key="3">
    <source>
        <dbReference type="Proteomes" id="UP001519460"/>
    </source>
</evidence>
<organism evidence="2 3">
    <name type="scientific">Batillaria attramentaria</name>
    <dbReference type="NCBI Taxonomy" id="370345"/>
    <lineage>
        <taxon>Eukaryota</taxon>
        <taxon>Metazoa</taxon>
        <taxon>Spiralia</taxon>
        <taxon>Lophotrochozoa</taxon>
        <taxon>Mollusca</taxon>
        <taxon>Gastropoda</taxon>
        <taxon>Caenogastropoda</taxon>
        <taxon>Sorbeoconcha</taxon>
        <taxon>Cerithioidea</taxon>
        <taxon>Batillariidae</taxon>
        <taxon>Batillaria</taxon>
    </lineage>
</organism>
<name>A0ABD0J3G5_9CAEN</name>
<reference evidence="2 3" key="1">
    <citation type="journal article" date="2023" name="Sci. Data">
        <title>Genome assembly of the Korean intertidal mud-creeper Batillaria attramentaria.</title>
        <authorList>
            <person name="Patra A.K."/>
            <person name="Ho P.T."/>
            <person name="Jun S."/>
            <person name="Lee S.J."/>
            <person name="Kim Y."/>
            <person name="Won Y.J."/>
        </authorList>
    </citation>
    <scope>NUCLEOTIDE SEQUENCE [LARGE SCALE GENOMIC DNA]</scope>
    <source>
        <strain evidence="2">Wonlab-2016</strain>
    </source>
</reference>
<evidence type="ECO:0000256" key="1">
    <source>
        <dbReference type="SAM" id="MobiDB-lite"/>
    </source>
</evidence>
<sequence>MSSEGASTMTSVFGKDRYHSQRRNALPDIFESVDVTGMAMLTLKCAQCRLSTCSPADTPASTPSGDSPHTVTTCSVCGETVEAAGHVTSDADSGHQDTNNTSLLFEALKQNEIVNKMASKDGDNNSANNPKSEETARSRSARRGSSCSDGSDSFQTMTGFRPETCAKLSLLC</sequence>
<dbReference type="EMBL" id="JACVVK020000680">
    <property type="protein sequence ID" value="KAK7456573.1"/>
    <property type="molecule type" value="Genomic_DNA"/>
</dbReference>
<dbReference type="AlphaFoldDB" id="A0ABD0J3G5"/>
<accession>A0ABD0J3G5</accession>
<evidence type="ECO:0000313" key="2">
    <source>
        <dbReference type="EMBL" id="KAK7456573.1"/>
    </source>
</evidence>
<gene>
    <name evidence="2" type="ORF">BaRGS_00039327</name>
</gene>
<keyword evidence="3" id="KW-1185">Reference proteome</keyword>